<feature type="compositionally biased region" description="Basic and acidic residues" evidence="1">
    <location>
        <begin position="99"/>
        <end position="117"/>
    </location>
</feature>
<feature type="compositionally biased region" description="Basic and acidic residues" evidence="1">
    <location>
        <begin position="13"/>
        <end position="38"/>
    </location>
</feature>
<sequence>MNPGPGIAAGEVGGERPVEGSMADQKRVRFRLPDHQAQDTEQEADSQDARHTVQVPIGHKREMSHGSPPQAQSKMPKMWPRPPTPWAQAADAVSYQSDTRNDRPPPTKDMPSDERLSDMALAFRQPSPDDRPARHSLPTLESRATSPRARPRPSASADQADQAPVLTAPTLPAAESPPQTQSPSPTAAAAHPPPPPAAAAAAAPLPRAEEQNRKTQNAYRKAHSLDGSEGVENPKGPCTNCLKSPSKRNNCRTPRNPTPGKANACNHCSRSKMRCEQPRSA</sequence>
<feature type="compositionally biased region" description="Low complexity" evidence="1">
    <location>
        <begin position="142"/>
        <end position="190"/>
    </location>
</feature>
<keyword evidence="3" id="KW-1185">Reference proteome</keyword>
<gene>
    <name evidence="2" type="ORF">PGQ11_010840</name>
</gene>
<proteinExistence type="predicted"/>
<evidence type="ECO:0000256" key="1">
    <source>
        <dbReference type="SAM" id="MobiDB-lite"/>
    </source>
</evidence>
<evidence type="ECO:0008006" key="4">
    <source>
        <dbReference type="Google" id="ProtNLM"/>
    </source>
</evidence>
<protein>
    <recommendedName>
        <fullName evidence="4">Zn(2)-C6 fungal-type domain-containing protein</fullName>
    </recommendedName>
</protein>
<evidence type="ECO:0000313" key="3">
    <source>
        <dbReference type="Proteomes" id="UP001390339"/>
    </source>
</evidence>
<name>A0ABR2IB08_9PEZI</name>
<dbReference type="Proteomes" id="UP001390339">
    <property type="component" value="Unassembled WGS sequence"/>
</dbReference>
<dbReference type="EMBL" id="JAPCWZ010000006">
    <property type="protein sequence ID" value="KAK8860106.1"/>
    <property type="molecule type" value="Genomic_DNA"/>
</dbReference>
<organism evidence="2 3">
    <name type="scientific">Apiospora arundinis</name>
    <dbReference type="NCBI Taxonomy" id="335852"/>
    <lineage>
        <taxon>Eukaryota</taxon>
        <taxon>Fungi</taxon>
        <taxon>Dikarya</taxon>
        <taxon>Ascomycota</taxon>
        <taxon>Pezizomycotina</taxon>
        <taxon>Sordariomycetes</taxon>
        <taxon>Xylariomycetidae</taxon>
        <taxon>Amphisphaeriales</taxon>
        <taxon>Apiosporaceae</taxon>
        <taxon>Apiospora</taxon>
    </lineage>
</organism>
<evidence type="ECO:0000313" key="2">
    <source>
        <dbReference type="EMBL" id="KAK8860106.1"/>
    </source>
</evidence>
<feature type="region of interest" description="Disordered" evidence="1">
    <location>
        <begin position="1"/>
        <end position="281"/>
    </location>
</feature>
<comment type="caution">
    <text evidence="2">The sequence shown here is derived from an EMBL/GenBank/DDBJ whole genome shotgun (WGS) entry which is preliminary data.</text>
</comment>
<reference evidence="2 3" key="1">
    <citation type="journal article" date="2024" name="IMA Fungus">
        <title>Apiospora arundinis, a panoply of carbohydrate-active enzymes and secondary metabolites.</title>
        <authorList>
            <person name="Sorensen T."/>
            <person name="Petersen C."/>
            <person name="Muurmann A.T."/>
            <person name="Christiansen J.V."/>
            <person name="Brundto M.L."/>
            <person name="Overgaard C.K."/>
            <person name="Boysen A.T."/>
            <person name="Wollenberg R.D."/>
            <person name="Larsen T.O."/>
            <person name="Sorensen J.L."/>
            <person name="Nielsen K.L."/>
            <person name="Sondergaard T.E."/>
        </authorList>
    </citation>
    <scope>NUCLEOTIDE SEQUENCE [LARGE SCALE GENOMIC DNA]</scope>
    <source>
        <strain evidence="2 3">AAU 773</strain>
    </source>
</reference>
<accession>A0ABR2IB08</accession>